<dbReference type="InterPro" id="IPR031803">
    <property type="entry name" value="BAT_GAF/HTH-assoc"/>
</dbReference>
<evidence type="ECO:0000259" key="10">
    <source>
        <dbReference type="PROSITE" id="PS50113"/>
    </source>
</evidence>
<feature type="region of interest" description="Disordered" evidence="8">
    <location>
        <begin position="267"/>
        <end position="291"/>
    </location>
</feature>
<keyword evidence="4" id="KW-0808">Transferase</keyword>
<dbReference type="InterPro" id="IPR013324">
    <property type="entry name" value="RNA_pol_sigma_r3/r4-like"/>
</dbReference>
<dbReference type="InterPro" id="IPR029016">
    <property type="entry name" value="GAF-like_dom_sf"/>
</dbReference>
<dbReference type="SUPFAM" id="SSF55781">
    <property type="entry name" value="GAF domain-like"/>
    <property type="match status" value="2"/>
</dbReference>
<dbReference type="Pfam" id="PF08448">
    <property type="entry name" value="PAS_4"/>
    <property type="match status" value="2"/>
</dbReference>
<dbReference type="SMART" id="SM00086">
    <property type="entry name" value="PAC"/>
    <property type="match status" value="7"/>
</dbReference>
<gene>
    <name evidence="11" type="ORF">B2G88_14405</name>
</gene>
<dbReference type="InterPro" id="IPR013656">
    <property type="entry name" value="PAS_4"/>
</dbReference>
<feature type="domain" description="PAC" evidence="10">
    <location>
        <begin position="199"/>
        <end position="250"/>
    </location>
</feature>
<dbReference type="Gene3D" id="3.30.450.20">
    <property type="entry name" value="PAS domain"/>
    <property type="match status" value="7"/>
</dbReference>
<dbReference type="Pfam" id="PF04967">
    <property type="entry name" value="HTH_10"/>
    <property type="match status" value="1"/>
</dbReference>
<dbReference type="Pfam" id="PF15915">
    <property type="entry name" value="BAT"/>
    <property type="match status" value="1"/>
</dbReference>
<dbReference type="PROSITE" id="PS50112">
    <property type="entry name" value="PAS"/>
    <property type="match status" value="5"/>
</dbReference>
<evidence type="ECO:0000256" key="4">
    <source>
        <dbReference type="ARBA" id="ARBA00022679"/>
    </source>
</evidence>
<dbReference type="Pfam" id="PF13185">
    <property type="entry name" value="GAF_2"/>
    <property type="match status" value="1"/>
</dbReference>
<dbReference type="Pfam" id="PF08447">
    <property type="entry name" value="PAS_3"/>
    <property type="match status" value="4"/>
</dbReference>
<dbReference type="PROSITE" id="PS50113">
    <property type="entry name" value="PAC"/>
    <property type="match status" value="5"/>
</dbReference>
<feature type="domain" description="PAC" evidence="10">
    <location>
        <begin position="468"/>
        <end position="529"/>
    </location>
</feature>
<keyword evidence="6" id="KW-0805">Transcription regulation</keyword>
<dbReference type="EMBL" id="MWPH01000003">
    <property type="protein sequence ID" value="OVE83620.1"/>
    <property type="molecule type" value="Genomic_DNA"/>
</dbReference>
<dbReference type="InterPro" id="IPR001610">
    <property type="entry name" value="PAC"/>
</dbReference>
<keyword evidence="12" id="KW-1185">Reference proteome</keyword>
<evidence type="ECO:0000256" key="8">
    <source>
        <dbReference type="SAM" id="MobiDB-lite"/>
    </source>
</evidence>
<feature type="domain" description="PAC" evidence="10">
    <location>
        <begin position="749"/>
        <end position="800"/>
    </location>
</feature>
<dbReference type="InterPro" id="IPR003018">
    <property type="entry name" value="GAF"/>
</dbReference>
<evidence type="ECO:0000256" key="3">
    <source>
        <dbReference type="ARBA" id="ARBA00022553"/>
    </source>
</evidence>
<dbReference type="SUPFAM" id="SSF88659">
    <property type="entry name" value="Sigma3 and sigma4 domains of RNA polymerase sigma factors"/>
    <property type="match status" value="1"/>
</dbReference>
<accession>A0A202E6P9</accession>
<dbReference type="SMART" id="SM00091">
    <property type="entry name" value="PAS"/>
    <property type="match status" value="5"/>
</dbReference>
<keyword evidence="3" id="KW-0597">Phosphoprotein</keyword>
<dbReference type="InterPro" id="IPR013655">
    <property type="entry name" value="PAS_fold_3"/>
</dbReference>
<dbReference type="SUPFAM" id="SSF55785">
    <property type="entry name" value="PYP-like sensor domain (PAS domain)"/>
    <property type="match status" value="7"/>
</dbReference>
<feature type="domain" description="PAS" evidence="9">
    <location>
        <begin position="677"/>
        <end position="747"/>
    </location>
</feature>
<feature type="domain" description="PAS" evidence="9">
    <location>
        <begin position="127"/>
        <end position="197"/>
    </location>
</feature>
<evidence type="ECO:0000256" key="1">
    <source>
        <dbReference type="ARBA" id="ARBA00000085"/>
    </source>
</evidence>
<dbReference type="NCBIfam" id="TIGR00229">
    <property type="entry name" value="sensory_box"/>
    <property type="match status" value="6"/>
</dbReference>
<feature type="domain" description="PAS" evidence="9">
    <location>
        <begin position="299"/>
        <end position="342"/>
    </location>
</feature>
<comment type="catalytic activity">
    <reaction evidence="1">
        <text>ATP + protein L-histidine = ADP + protein N-phospho-L-histidine.</text>
        <dbReference type="EC" id="2.7.13.3"/>
    </reaction>
</comment>
<dbReference type="PANTHER" id="PTHR43304:SF1">
    <property type="entry name" value="PAC DOMAIN-CONTAINING PROTEIN"/>
    <property type="match status" value="1"/>
</dbReference>
<dbReference type="SMART" id="SM00065">
    <property type="entry name" value="GAF"/>
    <property type="match status" value="1"/>
</dbReference>
<evidence type="ECO:0000256" key="2">
    <source>
        <dbReference type="ARBA" id="ARBA00012438"/>
    </source>
</evidence>
<protein>
    <recommendedName>
        <fullName evidence="2">histidine kinase</fullName>
        <ecNumber evidence="2">2.7.13.3</ecNumber>
    </recommendedName>
</protein>
<dbReference type="Pfam" id="PF13426">
    <property type="entry name" value="PAS_9"/>
    <property type="match status" value="1"/>
</dbReference>
<evidence type="ECO:0000256" key="7">
    <source>
        <dbReference type="ARBA" id="ARBA00023163"/>
    </source>
</evidence>
<evidence type="ECO:0000259" key="9">
    <source>
        <dbReference type="PROSITE" id="PS50112"/>
    </source>
</evidence>
<feature type="domain" description="PAS" evidence="9">
    <location>
        <begin position="396"/>
        <end position="440"/>
    </location>
</feature>
<feature type="region of interest" description="Disordered" evidence="8">
    <location>
        <begin position="60"/>
        <end position="84"/>
    </location>
</feature>
<feature type="domain" description="PAC" evidence="10">
    <location>
        <begin position="997"/>
        <end position="1048"/>
    </location>
</feature>
<organism evidence="11 12">
    <name type="scientific">Natronolimnobius baerhuensis</name>
    <dbReference type="NCBI Taxonomy" id="253108"/>
    <lineage>
        <taxon>Archaea</taxon>
        <taxon>Methanobacteriati</taxon>
        <taxon>Methanobacteriota</taxon>
        <taxon>Stenosarchaea group</taxon>
        <taxon>Halobacteria</taxon>
        <taxon>Halobacteriales</taxon>
        <taxon>Natrialbaceae</taxon>
        <taxon>Natronolimnobius</taxon>
    </lineage>
</organism>
<keyword evidence="5" id="KW-0418">Kinase</keyword>
<name>A0A202E6P9_9EURY</name>
<evidence type="ECO:0000256" key="5">
    <source>
        <dbReference type="ARBA" id="ARBA00022777"/>
    </source>
</evidence>
<keyword evidence="7" id="KW-0804">Transcription</keyword>
<dbReference type="GO" id="GO:0004673">
    <property type="term" value="F:protein histidine kinase activity"/>
    <property type="evidence" value="ECO:0007669"/>
    <property type="project" value="UniProtKB-EC"/>
</dbReference>
<dbReference type="EC" id="2.7.13.3" evidence="2"/>
<dbReference type="InterPro" id="IPR052162">
    <property type="entry name" value="Sensor_kinase/Photoreceptor"/>
</dbReference>
<evidence type="ECO:0000313" key="12">
    <source>
        <dbReference type="Proteomes" id="UP000196084"/>
    </source>
</evidence>
<dbReference type="Proteomes" id="UP000196084">
    <property type="component" value="Unassembled WGS sequence"/>
</dbReference>
<evidence type="ECO:0000256" key="6">
    <source>
        <dbReference type="ARBA" id="ARBA00023015"/>
    </source>
</evidence>
<feature type="domain" description="PAS" evidence="9">
    <location>
        <begin position="530"/>
        <end position="602"/>
    </location>
</feature>
<dbReference type="CDD" id="cd00130">
    <property type="entry name" value="PAS"/>
    <property type="match status" value="6"/>
</dbReference>
<comment type="caution">
    <text evidence="11">The sequence shown here is derived from an EMBL/GenBank/DDBJ whole genome shotgun (WGS) entry which is preliminary data.</text>
</comment>
<reference evidence="11 12" key="1">
    <citation type="submission" date="2017-02" db="EMBL/GenBank/DDBJ databases">
        <title>Natronthermophilus aegyptiacus gen. nov.,sp. nov., an aerobic, extremely halophilic alkalithermophilic archaeon isolated from the athalassohaline Wadi An Natrun, Egypt.</title>
        <authorList>
            <person name="Zhao B."/>
        </authorList>
    </citation>
    <scope>NUCLEOTIDE SEQUENCE [LARGE SCALE GENOMIC DNA]</scope>
    <source>
        <strain evidence="11 12">CGMCC 1.3597</strain>
    </source>
</reference>
<dbReference type="InterPro" id="IPR007050">
    <property type="entry name" value="HTH_bacterioopsin"/>
</dbReference>
<evidence type="ECO:0000313" key="11">
    <source>
        <dbReference type="EMBL" id="OVE83620.1"/>
    </source>
</evidence>
<dbReference type="PANTHER" id="PTHR43304">
    <property type="entry name" value="PHYTOCHROME-LIKE PROTEIN CPH1"/>
    <property type="match status" value="1"/>
</dbReference>
<dbReference type="InterPro" id="IPR000014">
    <property type="entry name" value="PAS"/>
</dbReference>
<dbReference type="InterPro" id="IPR035965">
    <property type="entry name" value="PAS-like_dom_sf"/>
</dbReference>
<feature type="compositionally biased region" description="Basic and acidic residues" evidence="8">
    <location>
        <begin position="275"/>
        <end position="291"/>
    </location>
</feature>
<dbReference type="InterPro" id="IPR000700">
    <property type="entry name" value="PAS-assoc_C"/>
</dbReference>
<proteinExistence type="predicted"/>
<feature type="domain" description="PAC" evidence="10">
    <location>
        <begin position="605"/>
        <end position="669"/>
    </location>
</feature>
<sequence>MGVLLSSQSLDSAVALEASDGPIPFVPLIFGLAASGDRRDTLERLTAAIETYADRLGQETVTDLTETDRSHGFGLETESGETKAPPELLTDLETVASDRDDELGHLSAAVEELVSTIQTREQCLDRQRTVTADILDTVPDLIYVLDADGDLRRWNQSVGDVTGYDDDSIAEMHAMEFFDESDRAAIETAINDALEEGTVRVEAVLRTAEGERIPYEFSASALEDPDGNTVIAGIGRDIAERTGYERDLERTTQLLAQVQRLSTVGGWELTADTSDDTREPDSTPERDDPRLSECDLRLTDETARIHGFSPDADPTLEAVLETYHPDDRPRVRTALEQSLANGTGYNLEVRLAAGDGTRWVRATGEPVQTDETAAVVRGSVQNITDQKARERRLEATSARLEALFEHSPDIIDVIDSEGTILEVNQRFCTELGYDDADVVGTKIWEHDALFDADAVKSMLADLAVDERRKFEGRFQRADGSTFPVEVHLIHLDLTRDAVPTDTTPETVTRYLAICRDISSRKAREQDLQETKRRLELALEGADAGIWEWQIDSDDIAWNETLERLLGLEPGGFEGTYEGFASRVHPDDLERVEQALQESVATGESYRAEFRMFHAEGDVRWFVARGRLIDEADPSAATDDTASAANGTRRMLGIVNDITQRKRSERRLRDRERDLERYRAYTSDIIDAIDDVVYVLSAEYELQRWNASFAAVTGCSDAELEAMDALEFIAPEDRETVRTGLDEIEELHGVPLEADIISATGERIPYEFVAAPLSDPDGDRVIAGVGRDISERLETERQLSRLISNVPGFVYRSRNEPGWPIEFVSDGVAEITGYEPAALEDGDVRWGDDIDRSDGIWTDVQTALENGESFSLVYPIETAAGERRWLKEQGSGVGNGGSPDLIEGVIIDITERIEYEQELERTTDLLDRTQGLAGVGGWELNMQDDPRTATWTDEMYRIHDVSHDVTPTLERTLECYHPEDRSAVRETLETAITTDSSYELEARLQTDAHGTIWVRAIGEPILDDGDLVTFRGAIQDITEQKEREQALEALTETARNLLHAETEQAIAELVAESATDVLESVGAAVYVLDGETNQFEPIAHTAEFVTADETLPSIPVGDSDSIVWNAYVAGSQMVIDAGSTDTHSLLFEDGGLVAPIGDHGVFVLDTPPTAIDDDIRQLFETLVATTEAAFDRLESEASLRERDAELEARNRRLRRQIEITELIRRIDQSLIGAASRAEIEQAVPERLVESDAIDFAWIGTVDTSATTLEAQTWAGAHGEYLDAAALDLEGGGGDTNSDITTVEPAVRTAHTEQPTLVENIVERLQQDDWRRTAVDAGFQSALAVPLSFDDYTYGVLAIYADEPGAFTDLERTVLLELGETIANAINAVKTRAALHAETFAELTLEIPGAAGSGPGDDILSRLAATTGGTVTYEGLGSVSADRTVLFVELSGVDIDAVETTLETLVAVTDYRQIRATDETCLVELTVAGDTLASRLVRYGGSPRSITADGAMTTVSVDVPIGTDVREFIEMLRDHYATVDLQSQRHVERETQTRQELVTSLFEPLTERQLEVLRTAYLAGFFEWPRESTGEDIAEMLEVTQPTVNRHLRVGQQQLLAQLFDEQALTLEGDLS</sequence>
<dbReference type="Gene3D" id="3.30.450.40">
    <property type="match status" value="2"/>
</dbReference>